<evidence type="ECO:0000256" key="2">
    <source>
        <dbReference type="ARBA" id="ARBA00009303"/>
    </source>
</evidence>
<keyword evidence="4" id="KW-0560">Oxidoreductase</keyword>
<dbReference type="SUPFAM" id="SSF47240">
    <property type="entry name" value="Ferritin-like"/>
    <property type="match status" value="1"/>
</dbReference>
<accession>A0ABT9FG89</accession>
<dbReference type="Pfam" id="PF00268">
    <property type="entry name" value="Ribonuc_red_sm"/>
    <property type="match status" value="1"/>
</dbReference>
<gene>
    <name evidence="4" type="primary">nrdB</name>
    <name evidence="4" type="ORF">Q8W34_14240</name>
</gene>
<evidence type="ECO:0000313" key="4">
    <source>
        <dbReference type="EMBL" id="MDP2565802.1"/>
    </source>
</evidence>
<evidence type="ECO:0000256" key="1">
    <source>
        <dbReference type="ARBA" id="ARBA00001962"/>
    </source>
</evidence>
<dbReference type="InterPro" id="IPR033909">
    <property type="entry name" value="RNR_small"/>
</dbReference>
<comment type="caution">
    <text evidence="4">The sequence shown here is derived from an EMBL/GenBank/DDBJ whole genome shotgun (WGS) entry which is preliminary data.</text>
</comment>
<dbReference type="GO" id="GO:0004748">
    <property type="term" value="F:ribonucleoside-diphosphate reductase activity, thioredoxin disulfide as acceptor"/>
    <property type="evidence" value="ECO:0007669"/>
    <property type="project" value="UniProtKB-EC"/>
</dbReference>
<keyword evidence="5" id="KW-1185">Reference proteome</keyword>
<comment type="cofactor">
    <cofactor evidence="1">
        <name>Fe cation</name>
        <dbReference type="ChEBI" id="CHEBI:24875"/>
    </cofactor>
</comment>
<dbReference type="CDD" id="cd01049">
    <property type="entry name" value="RNRR2"/>
    <property type="match status" value="1"/>
</dbReference>
<proteinExistence type="inferred from homology"/>
<dbReference type="NCBIfam" id="NF006576">
    <property type="entry name" value="PRK09101.1"/>
    <property type="match status" value="1"/>
</dbReference>
<sequence>MQYTTFNLEQFEPLKEPMFLGRSINVSRFDQSKFSYFTDLTEKLHSFFWRPQEVDISRDRSDWDKLNDVEKRVFLSNLKYQTLLDSVISRSASAVLIPISSLAEMETYVEAWSFSESVHSISYTHIIRNLLPNPSAVFEDILVNDKIIERAVEVTKYMDDLILHVQIYQSQGEGEYEIGGQLTTVNLRSIKERLYLVMCVFNALEGIRFYVSFACSFSFKERKLLAGNGTIIGLIARDENVHLSGTQTILNLWAAGKDDPEMQEISEKLKDKGRQILIDAAEQECEWAEDLFKDGSIIGLNAQILKEYVHYITTIRLNAIGMDSPYKVDKNPIPWISSHLVSDNVQVAPQESEISSYLVGQVDSTIKSGDFDSFDLD</sequence>
<comment type="similarity">
    <text evidence="2">Belongs to the ribonucleoside diphosphate reductase small chain family.</text>
</comment>
<organism evidence="4 5">
    <name type="scientific">Pseudoalteromonas marina</name>
    <dbReference type="NCBI Taxonomy" id="267375"/>
    <lineage>
        <taxon>Bacteria</taxon>
        <taxon>Pseudomonadati</taxon>
        <taxon>Pseudomonadota</taxon>
        <taxon>Gammaproteobacteria</taxon>
        <taxon>Alteromonadales</taxon>
        <taxon>Pseudoalteromonadaceae</taxon>
        <taxon>Pseudoalteromonas</taxon>
    </lineage>
</organism>
<dbReference type="RefSeq" id="WP_305472538.1">
    <property type="nucleotide sequence ID" value="NZ_JAUYVT010000014.1"/>
</dbReference>
<dbReference type="InterPro" id="IPR000358">
    <property type="entry name" value="RNR_small_fam"/>
</dbReference>
<dbReference type="InterPro" id="IPR012348">
    <property type="entry name" value="RNR-like"/>
</dbReference>
<protein>
    <recommendedName>
        <fullName evidence="3">ribonucleoside-diphosphate reductase</fullName>
        <ecNumber evidence="3">1.17.4.1</ecNumber>
    </recommendedName>
</protein>
<dbReference type="PANTHER" id="PTHR23409">
    <property type="entry name" value="RIBONUCLEOSIDE-DIPHOSPHATE REDUCTASE SMALL CHAIN"/>
    <property type="match status" value="1"/>
</dbReference>
<evidence type="ECO:0000313" key="5">
    <source>
        <dbReference type="Proteomes" id="UP001177212"/>
    </source>
</evidence>
<name>A0ABT9FG89_9GAMM</name>
<dbReference type="InterPro" id="IPR009078">
    <property type="entry name" value="Ferritin-like_SF"/>
</dbReference>
<dbReference type="Proteomes" id="UP001177212">
    <property type="component" value="Unassembled WGS sequence"/>
</dbReference>
<evidence type="ECO:0000256" key="3">
    <source>
        <dbReference type="ARBA" id="ARBA00012274"/>
    </source>
</evidence>
<dbReference type="PANTHER" id="PTHR23409:SF18">
    <property type="entry name" value="RIBONUCLEOSIDE-DIPHOSPHATE REDUCTASE SUBUNIT M2"/>
    <property type="match status" value="1"/>
</dbReference>
<dbReference type="EC" id="1.17.4.1" evidence="3"/>
<dbReference type="Gene3D" id="1.10.620.20">
    <property type="entry name" value="Ribonucleotide Reductase, subunit A"/>
    <property type="match status" value="1"/>
</dbReference>
<dbReference type="EMBL" id="JAUYVT010000014">
    <property type="protein sequence ID" value="MDP2565802.1"/>
    <property type="molecule type" value="Genomic_DNA"/>
</dbReference>
<reference evidence="4" key="1">
    <citation type="submission" date="2023-07" db="EMBL/GenBank/DDBJ databases">
        <title>Genome content predicts the carbon catabolic preferences of heterotrophic bacteria.</title>
        <authorList>
            <person name="Gralka M."/>
        </authorList>
    </citation>
    <scope>NUCLEOTIDE SEQUENCE</scope>
    <source>
        <strain evidence="4">4G09</strain>
    </source>
</reference>